<keyword evidence="4" id="KW-1185">Reference proteome</keyword>
<dbReference type="Proteomes" id="UP001501353">
    <property type="component" value="Unassembled WGS sequence"/>
</dbReference>
<evidence type="ECO:0000259" key="2">
    <source>
        <dbReference type="Pfam" id="PF07589"/>
    </source>
</evidence>
<gene>
    <name evidence="3" type="ORF">GCM10022212_27440</name>
</gene>
<organism evidence="3 4">
    <name type="scientific">Actimicrobium antarcticum</name>
    <dbReference type="NCBI Taxonomy" id="1051899"/>
    <lineage>
        <taxon>Bacteria</taxon>
        <taxon>Pseudomonadati</taxon>
        <taxon>Pseudomonadota</taxon>
        <taxon>Betaproteobacteria</taxon>
        <taxon>Burkholderiales</taxon>
        <taxon>Oxalobacteraceae</taxon>
        <taxon>Actimicrobium</taxon>
    </lineage>
</organism>
<dbReference type="Pfam" id="PF07589">
    <property type="entry name" value="PEP-CTERM"/>
    <property type="match status" value="1"/>
</dbReference>
<dbReference type="InterPro" id="IPR013424">
    <property type="entry name" value="Ice-binding_C"/>
</dbReference>
<name>A0ABP7TKU3_9BURK</name>
<evidence type="ECO:0000313" key="3">
    <source>
        <dbReference type="EMBL" id="GAA4027806.1"/>
    </source>
</evidence>
<proteinExistence type="predicted"/>
<evidence type="ECO:0000313" key="4">
    <source>
        <dbReference type="Proteomes" id="UP001501353"/>
    </source>
</evidence>
<feature type="chain" id="PRO_5045911472" description="Ice-binding protein C-terminal domain-containing protein" evidence="1">
    <location>
        <begin position="20"/>
        <end position="188"/>
    </location>
</feature>
<dbReference type="NCBIfam" id="TIGR02595">
    <property type="entry name" value="PEP_CTERM"/>
    <property type="match status" value="1"/>
</dbReference>
<evidence type="ECO:0000256" key="1">
    <source>
        <dbReference type="SAM" id="SignalP"/>
    </source>
</evidence>
<feature type="signal peptide" evidence="1">
    <location>
        <begin position="1"/>
        <end position="19"/>
    </location>
</feature>
<protein>
    <recommendedName>
        <fullName evidence="2">Ice-binding protein C-terminal domain-containing protein</fullName>
    </recommendedName>
</protein>
<keyword evidence="1" id="KW-0732">Signal</keyword>
<dbReference type="EMBL" id="BAAAZE010000010">
    <property type="protein sequence ID" value="GAA4027806.1"/>
    <property type="molecule type" value="Genomic_DNA"/>
</dbReference>
<feature type="domain" description="Ice-binding protein C-terminal" evidence="2">
    <location>
        <begin position="157"/>
        <end position="181"/>
    </location>
</feature>
<reference evidence="4" key="1">
    <citation type="journal article" date="2019" name="Int. J. Syst. Evol. Microbiol.">
        <title>The Global Catalogue of Microorganisms (GCM) 10K type strain sequencing project: providing services to taxonomists for standard genome sequencing and annotation.</title>
        <authorList>
            <consortium name="The Broad Institute Genomics Platform"/>
            <consortium name="The Broad Institute Genome Sequencing Center for Infectious Disease"/>
            <person name="Wu L."/>
            <person name="Ma J."/>
        </authorList>
    </citation>
    <scope>NUCLEOTIDE SEQUENCE [LARGE SCALE GENOMIC DNA]</scope>
    <source>
        <strain evidence="4">JCM 16673</strain>
    </source>
</reference>
<accession>A0ABP7TKU3</accession>
<sequence>MKKFVIAAALGMLGASSFAATEHIVNGTFNDNVFGYSVGQTGWSTSLDLDSFFYLHTYAQYSAGSNTAYITQNVLGALGSQRLSFDYMGPRYSTELLNPAFVAFNGIALGTLDFVVPGTPFRHYSYNVTGTGNDILTIHFPNGYDRNYLMNVSLTSAVPEPETVGMLLAGLGLLGFTARRKAVKKTAA</sequence>
<comment type="caution">
    <text evidence="3">The sequence shown here is derived from an EMBL/GenBank/DDBJ whole genome shotgun (WGS) entry which is preliminary data.</text>
</comment>